<sequence>MAHSTTTGVRTPNPLQYSEFIRIGAEDDDGLSHAKSCILGWGPRVSRRHHELRNPTS</sequence>
<name>A0A2N9AUB2_METEX</name>
<protein>
    <submittedName>
        <fullName evidence="1">Uncharacterized protein</fullName>
    </submittedName>
</protein>
<evidence type="ECO:0000313" key="1">
    <source>
        <dbReference type="EMBL" id="SOR30917.1"/>
    </source>
</evidence>
<proteinExistence type="predicted"/>
<dbReference type="Proteomes" id="UP000233769">
    <property type="component" value="Chromosome tk0001"/>
</dbReference>
<evidence type="ECO:0000313" key="2">
    <source>
        <dbReference type="Proteomes" id="UP000233769"/>
    </source>
</evidence>
<organism evidence="1 2">
    <name type="scientific">Methylorubrum extorquens</name>
    <name type="common">Methylobacterium dichloromethanicum</name>
    <name type="synonym">Methylobacterium extorquens</name>
    <dbReference type="NCBI Taxonomy" id="408"/>
    <lineage>
        <taxon>Bacteria</taxon>
        <taxon>Pseudomonadati</taxon>
        <taxon>Pseudomonadota</taxon>
        <taxon>Alphaproteobacteria</taxon>
        <taxon>Hyphomicrobiales</taxon>
        <taxon>Methylobacteriaceae</taxon>
        <taxon>Methylorubrum</taxon>
    </lineage>
</organism>
<dbReference type="EMBL" id="LT962688">
    <property type="protein sequence ID" value="SOR30917.1"/>
    <property type="molecule type" value="Genomic_DNA"/>
</dbReference>
<gene>
    <name evidence="1" type="ORF">TK0001_4315</name>
</gene>
<accession>A0A2N9AUB2</accession>
<reference evidence="2" key="1">
    <citation type="submission" date="2017-10" db="EMBL/GenBank/DDBJ databases">
        <authorList>
            <person name="Regsiter A."/>
            <person name="William W."/>
        </authorList>
    </citation>
    <scope>NUCLEOTIDE SEQUENCE [LARGE SCALE GENOMIC DNA]</scope>
</reference>
<dbReference type="AlphaFoldDB" id="A0A2N9AUB2"/>